<dbReference type="PANTHER" id="PTHR44591">
    <property type="entry name" value="STRESS RESPONSE REGULATOR PROTEIN 1"/>
    <property type="match status" value="1"/>
</dbReference>
<dbReference type="SUPFAM" id="SSF52172">
    <property type="entry name" value="CheY-like"/>
    <property type="match status" value="1"/>
</dbReference>
<dbReference type="Gene3D" id="3.40.50.2300">
    <property type="match status" value="1"/>
</dbReference>
<dbReference type="KEGG" id="taf:THA_1450"/>
<feature type="domain" description="Response regulatory" evidence="3">
    <location>
        <begin position="4"/>
        <end position="120"/>
    </location>
</feature>
<protein>
    <submittedName>
        <fullName evidence="4">Respons regulator</fullName>
    </submittedName>
</protein>
<dbReference type="InterPro" id="IPR001789">
    <property type="entry name" value="Sig_transdc_resp-reg_receiver"/>
</dbReference>
<dbReference type="HOGENOM" id="CLU_628413_0_0_0"/>
<dbReference type="RefSeq" id="WP_004101889.1">
    <property type="nucleotide sequence ID" value="NC_011653.1"/>
</dbReference>
<gene>
    <name evidence="4" type="ordered locus">THA_1450</name>
</gene>
<organism evidence="4 5">
    <name type="scientific">Thermosipho africanus (strain TCF52B)</name>
    <dbReference type="NCBI Taxonomy" id="484019"/>
    <lineage>
        <taxon>Bacteria</taxon>
        <taxon>Thermotogati</taxon>
        <taxon>Thermotogota</taxon>
        <taxon>Thermotogae</taxon>
        <taxon>Thermotogales</taxon>
        <taxon>Fervidobacteriaceae</taxon>
        <taxon>Thermosipho</taxon>
    </lineage>
</organism>
<keyword evidence="5" id="KW-1185">Reference proteome</keyword>
<dbReference type="PANTHER" id="PTHR44591:SF3">
    <property type="entry name" value="RESPONSE REGULATORY DOMAIN-CONTAINING PROTEIN"/>
    <property type="match status" value="1"/>
</dbReference>
<dbReference type="PROSITE" id="PS50110">
    <property type="entry name" value="RESPONSE_REGULATORY"/>
    <property type="match status" value="1"/>
</dbReference>
<sequence>MPYKILIVDDSYVWRSFLSKHLTNHGYTVEEASDGIDGINKFFDFLPDVVIVDYIMPNLNGIQFSRFLRSFSACKNVGIILLTASNESINEFWAKKSGANLFLNKSIEQEELLKKIDEFLKGTFSIDWSREVYKIHAQPFGELIDILDESLKYSTILSEITNLLVYLNDEELLFSKLHEFFAELFYFSNLYFLILTPSRLRIYNFSDNEKATIKSITEFLYSKIPFLLPFSKISSNYEGEKQLDENNLLLPLDLKGNLLGFLIFENPKNEEQIIYNFNLLKDALSNLFVILNDYYYLFNNITYDDNTKTLVLPIFRSKIQQSIKFAKRNNINFKVFTVEIKNIPHLLKNKGTKYVINLLKKIAEKLNSTFPDATSRITQTKFACISFEDINLDKLLNFEEININEFYWDNKDILEILDLIYRGGI</sequence>
<keyword evidence="1 2" id="KW-0597">Phosphoprotein</keyword>
<dbReference type="InterPro" id="IPR050595">
    <property type="entry name" value="Bact_response_regulator"/>
</dbReference>
<proteinExistence type="predicted"/>
<dbReference type="GO" id="GO:0000160">
    <property type="term" value="P:phosphorelay signal transduction system"/>
    <property type="evidence" value="ECO:0007669"/>
    <property type="project" value="InterPro"/>
</dbReference>
<dbReference type="eggNOG" id="COG0745">
    <property type="taxonomic scope" value="Bacteria"/>
</dbReference>
<evidence type="ECO:0000313" key="5">
    <source>
        <dbReference type="Proteomes" id="UP000002453"/>
    </source>
</evidence>
<evidence type="ECO:0000259" key="3">
    <source>
        <dbReference type="PROSITE" id="PS50110"/>
    </source>
</evidence>
<dbReference type="InterPro" id="IPR011006">
    <property type="entry name" value="CheY-like_superfamily"/>
</dbReference>
<accession>B7ID16</accession>
<dbReference type="STRING" id="484019.THA_1450"/>
<dbReference type="CDD" id="cd00156">
    <property type="entry name" value="REC"/>
    <property type="match status" value="1"/>
</dbReference>
<dbReference type="SMART" id="SM00448">
    <property type="entry name" value="REC"/>
    <property type="match status" value="1"/>
</dbReference>
<evidence type="ECO:0000256" key="2">
    <source>
        <dbReference type="PROSITE-ProRule" id="PRU00169"/>
    </source>
</evidence>
<evidence type="ECO:0000256" key="1">
    <source>
        <dbReference type="ARBA" id="ARBA00022553"/>
    </source>
</evidence>
<feature type="modified residue" description="4-aspartylphosphate" evidence="2">
    <location>
        <position position="53"/>
    </location>
</feature>
<evidence type="ECO:0000313" key="4">
    <source>
        <dbReference type="EMBL" id="ACJ75893.1"/>
    </source>
</evidence>
<reference evidence="4 5" key="1">
    <citation type="journal article" date="2009" name="J. Bacteriol.">
        <title>The genome of Thermosipho africanus TCF52B: lateral genetic connections to the Firmicutes and Archaea.</title>
        <authorList>
            <person name="Nesboe C.L."/>
            <person name="Bapteste E."/>
            <person name="Curtis B."/>
            <person name="Dahle H."/>
            <person name="Lopez P."/>
            <person name="Macleod D."/>
            <person name="Dlutek M."/>
            <person name="Bowman S."/>
            <person name="Zhaxybayeva O."/>
            <person name="Birkeland N.-K."/>
            <person name="Doolittle W.F."/>
        </authorList>
    </citation>
    <scope>NUCLEOTIDE SEQUENCE [LARGE SCALE GENOMIC DNA]</scope>
    <source>
        <strain evidence="4 5">TCF52B</strain>
    </source>
</reference>
<dbReference type="OrthoDB" id="9812260at2"/>
<name>B7ID16_THEAB</name>
<dbReference type="Proteomes" id="UP000002453">
    <property type="component" value="Chromosome"/>
</dbReference>
<dbReference type="Pfam" id="PF00072">
    <property type="entry name" value="Response_reg"/>
    <property type="match status" value="1"/>
</dbReference>
<dbReference type="AlphaFoldDB" id="B7ID16"/>
<dbReference type="EMBL" id="CP001185">
    <property type="protein sequence ID" value="ACJ75893.1"/>
    <property type="molecule type" value="Genomic_DNA"/>
</dbReference>